<comment type="caution">
    <text evidence="2">The sequence shown here is derived from an EMBL/GenBank/DDBJ whole genome shotgun (WGS) entry which is preliminary data.</text>
</comment>
<dbReference type="Gene3D" id="1.25.10.10">
    <property type="entry name" value="Leucine-rich Repeat Variant"/>
    <property type="match status" value="1"/>
</dbReference>
<proteinExistence type="predicted"/>
<evidence type="ECO:0008006" key="4">
    <source>
        <dbReference type="Google" id="ProtNLM"/>
    </source>
</evidence>
<evidence type="ECO:0000313" key="2">
    <source>
        <dbReference type="EMBL" id="OXR40497.1"/>
    </source>
</evidence>
<protein>
    <recommendedName>
        <fullName evidence="4">ATP-binding protein</fullName>
    </recommendedName>
</protein>
<organism evidence="2 3">
    <name type="scientific">Nocardia cerradoensis</name>
    <dbReference type="NCBI Taxonomy" id="85688"/>
    <lineage>
        <taxon>Bacteria</taxon>
        <taxon>Bacillati</taxon>
        <taxon>Actinomycetota</taxon>
        <taxon>Actinomycetes</taxon>
        <taxon>Mycobacteriales</taxon>
        <taxon>Nocardiaceae</taxon>
        <taxon>Nocardia</taxon>
    </lineage>
</organism>
<sequence length="1477" mass="162973">MSPRRGGESDKIGNRYEELWTAARLLDVLAGEAEWLRPEPLGDLGKHVEFILKRRDGTIEAHQVKRQSRNDNEWTVGTLNALKIWTTAGHHADRGHEFHFISMVPFRKLQELTERIRNSDDYLSFTADPLPSELSDLLTTLTGKYPTPEDTYRILRQFHVHLVDEMEISRHITVLTQCLLEGGTGRQGVSVLCDVAGASFDITLTADRILQKLHPDFRRRLVADRQSMAELVRARTVAWLETVGRQLFRPEIPRQEAADLRSVIGGDEKVCFLVGDAGGGKTAVLHQAVTGLVAEQIPTLVIRLDRYGSLDSTEELGRKLEFGISPVAALAAGADGDLAVLVVDQLDAVSLVSGRLPDNFDVIAATIAEAAAFPNLRVVLGCRKFDVDNDDRIRSLRGIDTATVTVSTLTNDQIDTAVAEFGLPTEALSDRQRDVLRLPLHLGFLATVAHDAGALDFTTGMSLFDAYWVHKRRAAQRRREGVRFDEVLGRMAEVISERQQLSVPIGVLDGADLSGHAEILISEQLLVLDGQQVSFFHEALFDYTFARRWVNSSQSLVAFLTAGEQELFRRGQVRQIMTHLRVSDPRRFIDEVHSLLVCDRIRLHIKDVALSVLAGFNDLRTAEADAIVDAANDQPKLAQAIWSRLCTAPWFHRLDEDGRIDDWLHDEEPQQARAVSLLIAGARTWPDRAAELLTGLRQTSAYPDAIRKAAAAVDLPSARPIFDLMLDAIRDGHYDGYDDDLWFATHDLPDQRPAWAVEVLVAMFIDRDHTLYLDESGRVAHLRQHGHAALEFLQSTAARAPGELSTAFLPYLCKVMEVTALEPTPDALRPDRHFSFRFPKSRDYGNNLGVLLFTAAGDAVRAWAAADPRAARSALEVLAQSPYESAQWLLYQGFLGGGAAYASWAADVLLEGPHRLLCGYTANDTWLTREVLDAISAHVSDSQLRNLEAAVRDFRVAGQSLGPSWRAFTLLTALPEPRLSDLGRRRLGELRRAFRTDQPPGPDDITYTQIGPPIPSTAAARMNDDNWIRAMIRHSAERSAGTLTGGASEQAQILQRQVSQDPGRFARLATRMTRDLNPRYGSAVLAGLGDAGPIADERIVFDAVRHIASFNHVDNDRELGLALRHYSATVPTDLITLIRDRLNITFPGTGSNTAADNESVVAPNARQTAPDLHLTQSALVETLANFLAHDPDGSRTALVEPLFGDLASHATASARGPAARLFHTASRYARAAAIDAFWKLVDADEATLAEHEALRFLVFLGDENPESVCGVIDRMLSSTDSQVREFGGALAAFEATEWDHPDHLEQLQRSADAFARRGAADLLARQLPHLANIDFAKATLITLFTDPNDDVRHATAEVAGQLRNRSLRPFRDLITALINSPALSDALPQLLITLEHSPDRVDDIILLCAQRAVGVPTTSELATVRSSDTRAIGKLVIRGLAQARRPEQRAALLDIVDALVFRGSYGINQLISDSERR</sequence>
<evidence type="ECO:0000256" key="1">
    <source>
        <dbReference type="SAM" id="MobiDB-lite"/>
    </source>
</evidence>
<dbReference type="InterPro" id="IPR011989">
    <property type="entry name" value="ARM-like"/>
</dbReference>
<dbReference type="InterPro" id="IPR016024">
    <property type="entry name" value="ARM-type_fold"/>
</dbReference>
<accession>A0A231GV41</accession>
<keyword evidence="3" id="KW-1185">Reference proteome</keyword>
<dbReference type="SUPFAM" id="SSF48371">
    <property type="entry name" value="ARM repeat"/>
    <property type="match status" value="1"/>
</dbReference>
<feature type="region of interest" description="Disordered" evidence="1">
    <location>
        <begin position="994"/>
        <end position="1013"/>
    </location>
</feature>
<gene>
    <name evidence="2" type="ORF">B7C42_07436</name>
</gene>
<evidence type="ECO:0000313" key="3">
    <source>
        <dbReference type="Proteomes" id="UP000215506"/>
    </source>
</evidence>
<reference evidence="2 3" key="1">
    <citation type="submission" date="2017-07" db="EMBL/GenBank/DDBJ databases">
        <title>First draft Genome Sequence of Nocardia cerradoensis isolated from human infection.</title>
        <authorList>
            <person name="Carrasco G."/>
        </authorList>
    </citation>
    <scope>NUCLEOTIDE SEQUENCE [LARGE SCALE GENOMIC DNA]</scope>
    <source>
        <strain evidence="2 3">CNM20130759</strain>
    </source>
</reference>
<dbReference type="RefSeq" id="WP_143860445.1">
    <property type="nucleotide sequence ID" value="NZ_NGAF01000031.1"/>
</dbReference>
<name>A0A231GV41_9NOCA</name>
<dbReference type="EMBL" id="NGAF01000031">
    <property type="protein sequence ID" value="OXR40497.1"/>
    <property type="molecule type" value="Genomic_DNA"/>
</dbReference>
<dbReference type="Proteomes" id="UP000215506">
    <property type="component" value="Unassembled WGS sequence"/>
</dbReference>